<dbReference type="FunFam" id="3.30.530.20:FF:000007">
    <property type="entry name" value="Major pollen allergen Bet v 1-A"/>
    <property type="match status" value="1"/>
</dbReference>
<dbReference type="GO" id="GO:0005634">
    <property type="term" value="C:nucleus"/>
    <property type="evidence" value="ECO:0007669"/>
    <property type="project" value="TreeGrafter"/>
</dbReference>
<gene>
    <name evidence="6" type="ORF">K2173_010219</name>
</gene>
<proteinExistence type="inferred from homology"/>
<evidence type="ECO:0000313" key="7">
    <source>
        <dbReference type="Proteomes" id="UP001159364"/>
    </source>
</evidence>
<evidence type="ECO:0000256" key="2">
    <source>
        <dbReference type="ARBA" id="ARBA00022821"/>
    </source>
</evidence>
<dbReference type="Proteomes" id="UP001159364">
    <property type="component" value="Linkage Group LG08"/>
</dbReference>
<comment type="similarity">
    <text evidence="1 4">Belongs to the BetVI family.</text>
</comment>
<dbReference type="SUPFAM" id="SSF55961">
    <property type="entry name" value="Bet v1-like"/>
    <property type="match status" value="1"/>
</dbReference>
<dbReference type="InterPro" id="IPR023393">
    <property type="entry name" value="START-like_dom_sf"/>
</dbReference>
<dbReference type="Pfam" id="PF00407">
    <property type="entry name" value="Bet_v_1"/>
    <property type="match status" value="1"/>
</dbReference>
<dbReference type="GO" id="GO:0004864">
    <property type="term" value="F:protein phosphatase inhibitor activity"/>
    <property type="evidence" value="ECO:0007669"/>
    <property type="project" value="InterPro"/>
</dbReference>
<name>A0AAV8UE33_9ROSI</name>
<dbReference type="PROSITE" id="PS00451">
    <property type="entry name" value="PATHOGENESIS_BETVI"/>
    <property type="match status" value="1"/>
</dbReference>
<dbReference type="AlphaFoldDB" id="A0AAV8UE33"/>
<dbReference type="Gene3D" id="3.30.530.20">
    <property type="match status" value="1"/>
</dbReference>
<evidence type="ECO:0000256" key="1">
    <source>
        <dbReference type="ARBA" id="ARBA00009744"/>
    </source>
</evidence>
<feature type="domain" description="Bet v I/Major latex protein" evidence="5">
    <location>
        <begin position="2"/>
        <end position="147"/>
    </location>
</feature>
<evidence type="ECO:0000256" key="3">
    <source>
        <dbReference type="ARBA" id="ARBA00023265"/>
    </source>
</evidence>
<protein>
    <recommendedName>
        <fullName evidence="5">Bet v I/Major latex protein domain-containing protein</fullName>
    </recommendedName>
</protein>
<dbReference type="PANTHER" id="PTHR31213:SF157">
    <property type="entry name" value="MAJOR ALLERGEN MAL D 1-LIKE"/>
    <property type="match status" value="1"/>
</dbReference>
<dbReference type="PRINTS" id="PR00634">
    <property type="entry name" value="BETALLERGEN"/>
</dbReference>
<dbReference type="InterPro" id="IPR000916">
    <property type="entry name" value="Bet_v_I/MLP"/>
</dbReference>
<dbReference type="EMBL" id="JAIWQS010000008">
    <property type="protein sequence ID" value="KAJ8899066.1"/>
    <property type="molecule type" value="Genomic_DNA"/>
</dbReference>
<dbReference type="GO" id="GO:0009738">
    <property type="term" value="P:abscisic acid-activated signaling pathway"/>
    <property type="evidence" value="ECO:0007669"/>
    <property type="project" value="InterPro"/>
</dbReference>
<evidence type="ECO:0000259" key="5">
    <source>
        <dbReference type="Pfam" id="PF00407"/>
    </source>
</evidence>
<dbReference type="InterPro" id="IPR024949">
    <property type="entry name" value="Bet_v_I_allergen"/>
</dbReference>
<sequence length="152" mass="16642">MVHTVTQEYTSCIPAPRLFKAIVTESQDVIPKAMPEAFKCIEVVGDLKITKFPEGGEFKYMKHKTDCVDTTNLFCKSTLVEGDVLGDKLESVVHEVKYEPSGSGCVVKSTNHYHAKPGAVLNEEELKAGSVKAMGLYKAVEEYLLANPTVCA</sequence>
<evidence type="ECO:0000313" key="6">
    <source>
        <dbReference type="EMBL" id="KAJ8899066.1"/>
    </source>
</evidence>
<organism evidence="6 7">
    <name type="scientific">Erythroxylum novogranatense</name>
    <dbReference type="NCBI Taxonomy" id="1862640"/>
    <lineage>
        <taxon>Eukaryota</taxon>
        <taxon>Viridiplantae</taxon>
        <taxon>Streptophyta</taxon>
        <taxon>Embryophyta</taxon>
        <taxon>Tracheophyta</taxon>
        <taxon>Spermatophyta</taxon>
        <taxon>Magnoliopsida</taxon>
        <taxon>eudicotyledons</taxon>
        <taxon>Gunneridae</taxon>
        <taxon>Pentapetalae</taxon>
        <taxon>rosids</taxon>
        <taxon>fabids</taxon>
        <taxon>Malpighiales</taxon>
        <taxon>Erythroxylaceae</taxon>
        <taxon>Erythroxylum</taxon>
    </lineage>
</organism>
<dbReference type="GO" id="GO:0010427">
    <property type="term" value="F:abscisic acid binding"/>
    <property type="evidence" value="ECO:0007669"/>
    <property type="project" value="InterPro"/>
</dbReference>
<dbReference type="InterPro" id="IPR050279">
    <property type="entry name" value="Plant_def-hormone_signal"/>
</dbReference>
<keyword evidence="2 4" id="KW-0611">Plant defense</keyword>
<dbReference type="PANTHER" id="PTHR31213">
    <property type="entry name" value="OS08G0374000 PROTEIN-RELATED"/>
    <property type="match status" value="1"/>
</dbReference>
<keyword evidence="3 4" id="KW-0568">Pathogenesis-related protein</keyword>
<evidence type="ECO:0000256" key="4">
    <source>
        <dbReference type="RuleBase" id="RU000409"/>
    </source>
</evidence>
<comment type="caution">
    <text evidence="6">The sequence shown here is derived from an EMBL/GenBank/DDBJ whole genome shotgun (WGS) entry which is preliminary data.</text>
</comment>
<dbReference type="CDD" id="cd07816">
    <property type="entry name" value="Bet_v1-like"/>
    <property type="match status" value="1"/>
</dbReference>
<dbReference type="GO" id="GO:0006952">
    <property type="term" value="P:defense response"/>
    <property type="evidence" value="ECO:0007669"/>
    <property type="project" value="UniProtKB-KW"/>
</dbReference>
<keyword evidence="7" id="KW-1185">Reference proteome</keyword>
<dbReference type="GO" id="GO:0005737">
    <property type="term" value="C:cytoplasm"/>
    <property type="evidence" value="ECO:0007669"/>
    <property type="project" value="TreeGrafter"/>
</dbReference>
<reference evidence="6 7" key="1">
    <citation type="submission" date="2021-09" db="EMBL/GenBank/DDBJ databases">
        <title>Genomic insights and catalytic innovation underlie evolution of tropane alkaloids biosynthesis.</title>
        <authorList>
            <person name="Wang Y.-J."/>
            <person name="Tian T."/>
            <person name="Huang J.-P."/>
            <person name="Huang S.-X."/>
        </authorList>
    </citation>
    <scope>NUCLEOTIDE SEQUENCE [LARGE SCALE GENOMIC DNA]</scope>
    <source>
        <strain evidence="6">KIB-2018</strain>
        <tissue evidence="6">Leaf</tissue>
    </source>
</reference>
<dbReference type="GO" id="GO:0038023">
    <property type="term" value="F:signaling receptor activity"/>
    <property type="evidence" value="ECO:0007669"/>
    <property type="project" value="InterPro"/>
</dbReference>
<accession>A0AAV8UE33</accession>